<name>A0AAD3B1H3_MICAE</name>
<dbReference type="PANTHER" id="PTHR43273:SF8">
    <property type="entry name" value="RADICAL SAM DOMAIN PROTEIN"/>
    <property type="match status" value="1"/>
</dbReference>
<organism evidence="1 2">
    <name type="scientific">Microcystis aeruginosa NIES-3807</name>
    <dbReference type="NCBI Taxonomy" id="2517785"/>
    <lineage>
        <taxon>Bacteria</taxon>
        <taxon>Bacillati</taxon>
        <taxon>Cyanobacteriota</taxon>
        <taxon>Cyanophyceae</taxon>
        <taxon>Oscillatoriophycideae</taxon>
        <taxon>Chroococcales</taxon>
        <taxon>Microcystaceae</taxon>
        <taxon>Microcystis</taxon>
    </lineage>
</organism>
<proteinExistence type="predicted"/>
<reference evidence="1 2" key="1">
    <citation type="submission" date="2019-02" db="EMBL/GenBank/DDBJ databases">
        <title>Draft genome sequence of Arthrospira platensis NIES-3807.</title>
        <authorList>
            <person name="Yamaguchi H."/>
            <person name="Suzuki S."/>
            <person name="Kawachi M."/>
        </authorList>
    </citation>
    <scope>NUCLEOTIDE SEQUENCE [LARGE SCALE GENOMIC DNA]</scope>
    <source>
        <strain evidence="1 2">NIES-3807</strain>
    </source>
</reference>
<dbReference type="InterPro" id="IPR026335">
    <property type="entry name" value="rSAM_SPASM_FxsB"/>
</dbReference>
<dbReference type="NCBIfam" id="TIGR04269">
    <property type="entry name" value="SAM_SPASM_FxsB"/>
    <property type="match status" value="1"/>
</dbReference>
<dbReference type="Proteomes" id="UP000441080">
    <property type="component" value="Unassembled WGS sequence"/>
</dbReference>
<dbReference type="InterPro" id="IPR023867">
    <property type="entry name" value="Sulphatase_maturase_rSAM"/>
</dbReference>
<sequence length="361" mass="41616">MYHGNDQSWQQQPLKMSEETIKQLGKRINEHTQKHQISEFSVIMHGGEPLLGGLEYLKNFQEIISQNVTDVKLRFGIQTNGILLNNEIFDFCVANNITIGLSMDGYKEANDLHRLDHQGKSSFSGLEKALEFLTSAQGRNIWAGFLCVIDLHNDPEKVYSYLSQYNPPSIEFLLPLNHHSLRPFGKEKSLDVTPYADWLLKVFNIWYYQKSQTIRIRKFEEIISLMLGLQGNSEEWGLRPVDFAVIETNGDIEAVDSLKVTYPEATKLGMNIFSNSFDDIFDSPKVIERQEKWQYLSITCQECNLVKVCGGGYLPHRYSQENQFQNPSVYCSDLKKIITTIRQEVIKNLETKKRQNFVSVN</sequence>
<dbReference type="Gene3D" id="3.20.20.70">
    <property type="entry name" value="Aldolase class I"/>
    <property type="match status" value="1"/>
</dbReference>
<accession>A0AAD3B1H3</accession>
<dbReference type="InterPro" id="IPR013785">
    <property type="entry name" value="Aldolase_TIM"/>
</dbReference>
<dbReference type="GO" id="GO:0016491">
    <property type="term" value="F:oxidoreductase activity"/>
    <property type="evidence" value="ECO:0007669"/>
    <property type="project" value="InterPro"/>
</dbReference>
<dbReference type="PANTHER" id="PTHR43273">
    <property type="entry name" value="ANAEROBIC SULFATASE-MATURATING ENZYME HOMOLOG ASLB-RELATED"/>
    <property type="match status" value="1"/>
</dbReference>
<dbReference type="AlphaFoldDB" id="A0AAD3B1H3"/>
<gene>
    <name evidence="1" type="primary">aslB</name>
    <name evidence="1" type="ORF">NIES3807_30120</name>
</gene>
<dbReference type="SUPFAM" id="SSF102114">
    <property type="entry name" value="Radical SAM enzymes"/>
    <property type="match status" value="1"/>
</dbReference>
<evidence type="ECO:0000313" key="2">
    <source>
        <dbReference type="Proteomes" id="UP000441080"/>
    </source>
</evidence>
<dbReference type="InterPro" id="IPR058240">
    <property type="entry name" value="rSAM_sf"/>
</dbReference>
<dbReference type="EMBL" id="BJCK01000054">
    <property type="protein sequence ID" value="GCL59835.1"/>
    <property type="molecule type" value="Genomic_DNA"/>
</dbReference>
<comment type="caution">
    <text evidence="1">The sequence shown here is derived from an EMBL/GenBank/DDBJ whole genome shotgun (WGS) entry which is preliminary data.</text>
</comment>
<protein>
    <submittedName>
        <fullName evidence="1">Arylsulfatase regulatory protein</fullName>
    </submittedName>
</protein>
<evidence type="ECO:0000313" key="1">
    <source>
        <dbReference type="EMBL" id="GCL59835.1"/>
    </source>
</evidence>